<evidence type="ECO:0000313" key="2">
    <source>
        <dbReference type="Proteomes" id="UP000315947"/>
    </source>
</evidence>
<accession>A0ABX5X234</accession>
<evidence type="ECO:0008006" key="3">
    <source>
        <dbReference type="Google" id="ProtNLM"/>
    </source>
</evidence>
<evidence type="ECO:0000313" key="1">
    <source>
        <dbReference type="EMBL" id="QDO83346.1"/>
    </source>
</evidence>
<protein>
    <recommendedName>
        <fullName evidence="3">PARP catalytic domain-containing protein</fullName>
    </recommendedName>
</protein>
<reference evidence="1 2" key="1">
    <citation type="submission" date="2019-07" db="EMBL/GenBank/DDBJ databases">
        <title>Shewanella sp. YLB-06 whole genomic sequence.</title>
        <authorList>
            <person name="Yu L."/>
        </authorList>
    </citation>
    <scope>NUCLEOTIDE SEQUENCE [LARGE SCALE GENOMIC DNA]</scope>
    <source>
        <strain evidence="1 2">YLB-06</strain>
    </source>
</reference>
<dbReference type="Gene3D" id="3.90.175.10">
    <property type="entry name" value="Diphtheria Toxin, domain 1"/>
    <property type="match status" value="1"/>
</dbReference>
<sequence>MQFIGYHGTSESSALNILKTGVRRECLPPTGQIGPGFYIAKMKGNLPEWGATQATAPARHHMWIWRTIVSRITGEYHNPFLPNNAKRTILKIYTTKPLQQCKWNSMNPVDFSVMNMMLNESEQGRHQALNDFFIHRSQWLQMVIPPEELKYLAVRRDDDITQKTTNWFSKESPM</sequence>
<dbReference type="EMBL" id="CP041614">
    <property type="protein sequence ID" value="QDO83346.1"/>
    <property type="molecule type" value="Genomic_DNA"/>
</dbReference>
<gene>
    <name evidence="1" type="ORF">FM037_09035</name>
</gene>
<proteinExistence type="predicted"/>
<organism evidence="1 2">
    <name type="scientific">Shewanella psychropiezotolerans</name>
    <dbReference type="NCBI Taxonomy" id="2593655"/>
    <lineage>
        <taxon>Bacteria</taxon>
        <taxon>Pseudomonadati</taxon>
        <taxon>Pseudomonadota</taxon>
        <taxon>Gammaproteobacteria</taxon>
        <taxon>Alteromonadales</taxon>
        <taxon>Shewanellaceae</taxon>
        <taxon>Shewanella</taxon>
    </lineage>
</organism>
<dbReference type="Proteomes" id="UP000315947">
    <property type="component" value="Chromosome"/>
</dbReference>
<name>A0ABX5X234_9GAMM</name>
<keyword evidence="2" id="KW-1185">Reference proteome</keyword>
<dbReference type="SUPFAM" id="SSF56399">
    <property type="entry name" value="ADP-ribosylation"/>
    <property type="match status" value="1"/>
</dbReference>
<dbReference type="RefSeq" id="WP_144045725.1">
    <property type="nucleotide sequence ID" value="NZ_CP041614.1"/>
</dbReference>